<evidence type="ECO:0000256" key="1">
    <source>
        <dbReference type="SAM" id="Phobius"/>
    </source>
</evidence>
<dbReference type="AlphaFoldDB" id="A0A645HRE2"/>
<keyword evidence="1" id="KW-0472">Membrane</keyword>
<organism evidence="2">
    <name type="scientific">bioreactor metagenome</name>
    <dbReference type="NCBI Taxonomy" id="1076179"/>
    <lineage>
        <taxon>unclassified sequences</taxon>
        <taxon>metagenomes</taxon>
        <taxon>ecological metagenomes</taxon>
    </lineage>
</organism>
<name>A0A645HRE2_9ZZZZ</name>
<sequence length="68" mass="7248">MCGTALGMATNATYSFFSPLCAWIILGLIVGQDGWALAPIAWIAAVVMSFGILVMAVNPLDLFRKKEA</sequence>
<evidence type="ECO:0008006" key="3">
    <source>
        <dbReference type="Google" id="ProtNLM"/>
    </source>
</evidence>
<proteinExistence type="predicted"/>
<feature type="transmembrane region" description="Helical" evidence="1">
    <location>
        <begin position="36"/>
        <end position="57"/>
    </location>
</feature>
<feature type="transmembrane region" description="Helical" evidence="1">
    <location>
        <begin position="12"/>
        <end position="30"/>
    </location>
</feature>
<keyword evidence="1" id="KW-1133">Transmembrane helix</keyword>
<gene>
    <name evidence="2" type="ORF">SDC9_188698</name>
</gene>
<accession>A0A645HRE2</accession>
<evidence type="ECO:0000313" key="2">
    <source>
        <dbReference type="EMBL" id="MPN41156.1"/>
    </source>
</evidence>
<keyword evidence="1" id="KW-0812">Transmembrane</keyword>
<reference evidence="2" key="1">
    <citation type="submission" date="2019-08" db="EMBL/GenBank/DDBJ databases">
        <authorList>
            <person name="Kucharzyk K."/>
            <person name="Murdoch R.W."/>
            <person name="Higgins S."/>
            <person name="Loffler F."/>
        </authorList>
    </citation>
    <scope>NUCLEOTIDE SEQUENCE</scope>
</reference>
<protein>
    <recommendedName>
        <fullName evidence="3">EamA domain-containing protein</fullName>
    </recommendedName>
</protein>
<dbReference type="EMBL" id="VSSQ01098022">
    <property type="protein sequence ID" value="MPN41156.1"/>
    <property type="molecule type" value="Genomic_DNA"/>
</dbReference>
<comment type="caution">
    <text evidence="2">The sequence shown here is derived from an EMBL/GenBank/DDBJ whole genome shotgun (WGS) entry which is preliminary data.</text>
</comment>